<dbReference type="OrthoDB" id="9816036at2"/>
<dbReference type="Proteomes" id="UP000199297">
    <property type="component" value="Unassembled WGS sequence"/>
</dbReference>
<accession>A0A1H7U9G8</accession>
<reference evidence="2" key="1">
    <citation type="submission" date="2016-10" db="EMBL/GenBank/DDBJ databases">
        <authorList>
            <person name="Varghese N."/>
            <person name="Submissions S."/>
        </authorList>
    </citation>
    <scope>NUCLEOTIDE SEQUENCE [LARGE SCALE GENOMIC DNA]</scope>
    <source>
        <strain evidence="2">CGMCC 1.9127</strain>
    </source>
</reference>
<organism evidence="1 2">
    <name type="scientific">Colwellia chukchiensis</name>
    <dbReference type="NCBI Taxonomy" id="641665"/>
    <lineage>
        <taxon>Bacteria</taxon>
        <taxon>Pseudomonadati</taxon>
        <taxon>Pseudomonadota</taxon>
        <taxon>Gammaproteobacteria</taxon>
        <taxon>Alteromonadales</taxon>
        <taxon>Colwelliaceae</taxon>
        <taxon>Colwellia</taxon>
    </lineage>
</organism>
<dbReference type="EMBL" id="FOBI01000035">
    <property type="protein sequence ID" value="SEL93338.1"/>
    <property type="molecule type" value="Genomic_DNA"/>
</dbReference>
<evidence type="ECO:0000313" key="2">
    <source>
        <dbReference type="Proteomes" id="UP000199297"/>
    </source>
</evidence>
<protein>
    <submittedName>
        <fullName evidence="1">TIR domain-containing protein</fullName>
    </submittedName>
</protein>
<dbReference type="SUPFAM" id="SSF52200">
    <property type="entry name" value="Toll/Interleukin receptor TIR domain"/>
    <property type="match status" value="1"/>
</dbReference>
<keyword evidence="2" id="KW-1185">Reference proteome</keyword>
<evidence type="ECO:0000313" key="1">
    <source>
        <dbReference type="EMBL" id="SEL93338.1"/>
    </source>
</evidence>
<name>A0A1H7U9G8_9GAMM</name>
<dbReference type="STRING" id="641665.GCA_002104455_02268"/>
<sequence>MSLKKKKKEITRLISAFEQEANKFHDLSFSMYYFEQKLPEKKDTFKSPNHSIMLWQYYGSFDNPDSSLEFIENIKNSDLQWGMRGSSLSAFAVLEGEKCPLFVRMATRAGGLFNEKESYFLKSRVVGEIADSLATTGKPVSVTNDHQLAVWLNYLLYFVSQIKPEKEKLQRIEPEPFALSLQALEALLEEPQIKKSKHSIENICFKVALSFPGEQRQVISNVFELLEKKLGKGTVFYDFKYSSQLARPDLANLLKSVYEFNSELIVVFLCKEYTEKMWCGIEWEFVQELISGKEASKVMYIKLDDFELSHIRPTDGYIDARDLSDNELCDLIIERVALL</sequence>
<dbReference type="Gene3D" id="3.40.50.10140">
    <property type="entry name" value="Toll/interleukin-1 receptor homology (TIR) domain"/>
    <property type="match status" value="1"/>
</dbReference>
<proteinExistence type="predicted"/>
<dbReference type="AlphaFoldDB" id="A0A1H7U9G8"/>
<gene>
    <name evidence="1" type="ORF">SAMN05216262_13516</name>
</gene>
<dbReference type="RefSeq" id="WP_085286196.1">
    <property type="nucleotide sequence ID" value="NZ_FOBI01000035.1"/>
</dbReference>
<dbReference type="InterPro" id="IPR035897">
    <property type="entry name" value="Toll_tir_struct_dom_sf"/>
</dbReference>